<dbReference type="Proteomes" id="UP001055439">
    <property type="component" value="Chromosome 5"/>
</dbReference>
<organism evidence="1 2">
    <name type="scientific">Musa troglodytarum</name>
    <name type="common">fe'i banana</name>
    <dbReference type="NCBI Taxonomy" id="320322"/>
    <lineage>
        <taxon>Eukaryota</taxon>
        <taxon>Viridiplantae</taxon>
        <taxon>Streptophyta</taxon>
        <taxon>Embryophyta</taxon>
        <taxon>Tracheophyta</taxon>
        <taxon>Spermatophyta</taxon>
        <taxon>Magnoliopsida</taxon>
        <taxon>Liliopsida</taxon>
        <taxon>Zingiberales</taxon>
        <taxon>Musaceae</taxon>
        <taxon>Musa</taxon>
    </lineage>
</organism>
<reference evidence="1" key="1">
    <citation type="submission" date="2022-05" db="EMBL/GenBank/DDBJ databases">
        <title>The Musa troglodytarum L. genome provides insights into the mechanism of non-climacteric behaviour and enrichment of carotenoids.</title>
        <authorList>
            <person name="Wang J."/>
        </authorList>
    </citation>
    <scope>NUCLEOTIDE SEQUENCE</scope>
    <source>
        <tissue evidence="1">Leaf</tissue>
    </source>
</reference>
<gene>
    <name evidence="1" type="ORF">MUK42_18380</name>
</gene>
<protein>
    <submittedName>
        <fullName evidence="1">Uncharacterized protein</fullName>
    </submittedName>
</protein>
<sequence length="44" mass="5128">MYHYVTASIMHSPSNPRPNKWMCTKETYLLSQAQIHPEPMHVDG</sequence>
<name>A0A9E7G1P4_9LILI</name>
<dbReference type="OrthoDB" id="60033at2759"/>
<accession>A0A9E7G1P4</accession>
<keyword evidence="2" id="KW-1185">Reference proteome</keyword>
<evidence type="ECO:0000313" key="2">
    <source>
        <dbReference type="Proteomes" id="UP001055439"/>
    </source>
</evidence>
<evidence type="ECO:0000313" key="1">
    <source>
        <dbReference type="EMBL" id="URE05053.1"/>
    </source>
</evidence>
<dbReference type="AlphaFoldDB" id="A0A9E7G1P4"/>
<proteinExistence type="predicted"/>
<dbReference type="EMBL" id="CP097507">
    <property type="protein sequence ID" value="URE05053.1"/>
    <property type="molecule type" value="Genomic_DNA"/>
</dbReference>